<evidence type="ECO:0000256" key="2">
    <source>
        <dbReference type="ARBA" id="ARBA00023224"/>
    </source>
</evidence>
<feature type="domain" description="Methyl-accepting transducer" evidence="6">
    <location>
        <begin position="271"/>
        <end position="507"/>
    </location>
</feature>
<keyword evidence="2 4" id="KW-0807">Transducer</keyword>
<comment type="similarity">
    <text evidence="3">Belongs to the methyl-accepting chemotaxis (MCP) protein family.</text>
</comment>
<evidence type="ECO:0000256" key="1">
    <source>
        <dbReference type="ARBA" id="ARBA00004370"/>
    </source>
</evidence>
<dbReference type="InterPro" id="IPR003660">
    <property type="entry name" value="HAMP_dom"/>
</dbReference>
<dbReference type="Proteomes" id="UP000733611">
    <property type="component" value="Unassembled WGS sequence"/>
</dbReference>
<dbReference type="GO" id="GO:0007165">
    <property type="term" value="P:signal transduction"/>
    <property type="evidence" value="ECO:0007669"/>
    <property type="project" value="UniProtKB-KW"/>
</dbReference>
<dbReference type="PROSITE" id="PS50111">
    <property type="entry name" value="CHEMOTAXIS_TRANSDUC_2"/>
    <property type="match status" value="1"/>
</dbReference>
<dbReference type="Gene3D" id="1.10.287.950">
    <property type="entry name" value="Methyl-accepting chemotaxis protein"/>
    <property type="match status" value="1"/>
</dbReference>
<name>A0A948TFX0_9GAMM</name>
<keyword evidence="5" id="KW-1133">Transmembrane helix</keyword>
<dbReference type="GO" id="GO:0016020">
    <property type="term" value="C:membrane"/>
    <property type="evidence" value="ECO:0007669"/>
    <property type="project" value="UniProtKB-SubCell"/>
</dbReference>
<dbReference type="FunFam" id="1.10.287.950:FF:000001">
    <property type="entry name" value="Methyl-accepting chemotaxis sensory transducer"/>
    <property type="match status" value="1"/>
</dbReference>
<comment type="subcellular location">
    <subcellularLocation>
        <location evidence="1">Membrane</location>
    </subcellularLocation>
</comment>
<reference evidence="8" key="1">
    <citation type="journal article" date="2021" name="PeerJ">
        <title>Extensive microbial diversity within the chicken gut microbiome revealed by metagenomics and culture.</title>
        <authorList>
            <person name="Gilroy R."/>
            <person name="Ravi A."/>
            <person name="Getino M."/>
            <person name="Pursley I."/>
            <person name="Horton D.L."/>
            <person name="Alikhan N.F."/>
            <person name="Baker D."/>
            <person name="Gharbi K."/>
            <person name="Hall N."/>
            <person name="Watson M."/>
            <person name="Adriaenssens E.M."/>
            <person name="Foster-Nyarko E."/>
            <person name="Jarju S."/>
            <person name="Secka A."/>
            <person name="Antonio M."/>
            <person name="Oren A."/>
            <person name="Chaudhuri R.R."/>
            <person name="La Ragione R."/>
            <person name="Hildebrand F."/>
            <person name="Pallen M.J."/>
        </authorList>
    </citation>
    <scope>NUCLEOTIDE SEQUENCE</scope>
    <source>
        <strain evidence="8">378</strain>
    </source>
</reference>
<dbReference type="GO" id="GO:0006935">
    <property type="term" value="P:chemotaxis"/>
    <property type="evidence" value="ECO:0007669"/>
    <property type="project" value="InterPro"/>
</dbReference>
<protein>
    <submittedName>
        <fullName evidence="8">Methyl-accepting chemotaxis protein</fullName>
    </submittedName>
</protein>
<dbReference type="InterPro" id="IPR004089">
    <property type="entry name" value="MCPsignal_dom"/>
</dbReference>
<dbReference type="Pfam" id="PF00015">
    <property type="entry name" value="MCPsignal"/>
    <property type="match status" value="1"/>
</dbReference>
<dbReference type="PANTHER" id="PTHR32089:SF112">
    <property type="entry name" value="LYSOZYME-LIKE PROTEIN-RELATED"/>
    <property type="match status" value="1"/>
</dbReference>
<evidence type="ECO:0000259" key="7">
    <source>
        <dbReference type="PROSITE" id="PS50885"/>
    </source>
</evidence>
<evidence type="ECO:0000256" key="3">
    <source>
        <dbReference type="ARBA" id="ARBA00029447"/>
    </source>
</evidence>
<dbReference type="GO" id="GO:0004888">
    <property type="term" value="F:transmembrane signaling receptor activity"/>
    <property type="evidence" value="ECO:0007669"/>
    <property type="project" value="InterPro"/>
</dbReference>
<feature type="transmembrane region" description="Helical" evidence="5">
    <location>
        <begin position="13"/>
        <end position="32"/>
    </location>
</feature>
<dbReference type="PANTHER" id="PTHR32089">
    <property type="entry name" value="METHYL-ACCEPTING CHEMOTAXIS PROTEIN MCPB"/>
    <property type="match status" value="1"/>
</dbReference>
<dbReference type="SUPFAM" id="SSF58104">
    <property type="entry name" value="Methyl-accepting chemotaxis protein (MCP) signaling domain"/>
    <property type="match status" value="1"/>
</dbReference>
<keyword evidence="5" id="KW-0472">Membrane</keyword>
<evidence type="ECO:0000259" key="6">
    <source>
        <dbReference type="PROSITE" id="PS50111"/>
    </source>
</evidence>
<evidence type="ECO:0000256" key="4">
    <source>
        <dbReference type="PROSITE-ProRule" id="PRU00284"/>
    </source>
</evidence>
<organism evidence="8 9">
    <name type="scientific">Candidatus Anaerobiospirillum pullicola</name>
    <dbReference type="NCBI Taxonomy" id="2838451"/>
    <lineage>
        <taxon>Bacteria</taxon>
        <taxon>Pseudomonadati</taxon>
        <taxon>Pseudomonadota</taxon>
        <taxon>Gammaproteobacteria</taxon>
        <taxon>Aeromonadales</taxon>
        <taxon>Succinivibrionaceae</taxon>
        <taxon>Anaerobiospirillum</taxon>
    </lineage>
</organism>
<dbReference type="InterPro" id="IPR004090">
    <property type="entry name" value="Chemotax_Me-accpt_rcpt"/>
</dbReference>
<dbReference type="PROSITE" id="PS50885">
    <property type="entry name" value="HAMP"/>
    <property type="match status" value="1"/>
</dbReference>
<evidence type="ECO:0000256" key="5">
    <source>
        <dbReference type="SAM" id="Phobius"/>
    </source>
</evidence>
<dbReference type="PRINTS" id="PR00260">
    <property type="entry name" value="CHEMTRNSDUCR"/>
</dbReference>
<evidence type="ECO:0000313" key="8">
    <source>
        <dbReference type="EMBL" id="MBU3843918.1"/>
    </source>
</evidence>
<feature type="domain" description="HAMP" evidence="7">
    <location>
        <begin position="214"/>
        <end position="266"/>
    </location>
</feature>
<evidence type="ECO:0000313" key="9">
    <source>
        <dbReference type="Proteomes" id="UP000733611"/>
    </source>
</evidence>
<dbReference type="EMBL" id="JAHLFE010000065">
    <property type="protein sequence ID" value="MBU3843918.1"/>
    <property type="molecule type" value="Genomic_DNA"/>
</dbReference>
<sequence>MNWYLQLPIKVKLMLSFTVIMVLTLAIALFAVQSMRNSQEVATYVNWTLEERYQRIAKMSTAMIEVQRQSDLFIGAIDQAEHNGTPLSISVASELQKSIRELDEAAKSLQLGRFPEQISFLKESSDQINNIFNNSVMPLLSAGQYQEAQSKFLTEVPRYYAPTYSALDEVRSAQIGEVIDQSAVLSDTKGMYGVIVLTLLALVISLVIASLSSRYIKNALSIASENISLMEHYDFSHKAESVYRDEFGALTRSLEELRLNLRSVTGTISTITDKVSAAMQRAQSSTLRLSQNAAGSENRALTVAAATDEMVATTQNIAQNCDTAANLARQTSEKTNEGKDKAQDSINMIHQQVTNTQENSQQIVAMINQSRSIASIVDTINEISAQTNLLALNAAIEAARAGDAGRGFAVVADEVRALANRTGASTNEIAQKIDLIEADANSATDSMDKAMQGISALEEDTSGLEQVLNEIFEHVEMVATQITQIATAAEEQTTATHEISTNMQDLTNSSREVAQIATETQNEIELTSSEIEKLVSTMGRFKL</sequence>
<proteinExistence type="inferred from homology"/>
<dbReference type="CDD" id="cd11386">
    <property type="entry name" value="MCP_signal"/>
    <property type="match status" value="1"/>
</dbReference>
<gene>
    <name evidence="8" type="ORF">H9847_03475</name>
</gene>
<feature type="transmembrane region" description="Helical" evidence="5">
    <location>
        <begin position="191"/>
        <end position="211"/>
    </location>
</feature>
<comment type="caution">
    <text evidence="8">The sequence shown here is derived from an EMBL/GenBank/DDBJ whole genome shotgun (WGS) entry which is preliminary data.</text>
</comment>
<dbReference type="SMART" id="SM00283">
    <property type="entry name" value="MA"/>
    <property type="match status" value="1"/>
</dbReference>
<accession>A0A948TFX0</accession>
<keyword evidence="5" id="KW-0812">Transmembrane</keyword>
<reference evidence="8" key="2">
    <citation type="submission" date="2021-04" db="EMBL/GenBank/DDBJ databases">
        <authorList>
            <person name="Gilroy R."/>
        </authorList>
    </citation>
    <scope>NUCLEOTIDE SEQUENCE</scope>
    <source>
        <strain evidence="8">378</strain>
    </source>
</reference>
<dbReference type="AlphaFoldDB" id="A0A948TFX0"/>